<gene>
    <name evidence="6" type="ORF">H8S18_12770</name>
</gene>
<feature type="signal peptide" evidence="4">
    <location>
        <begin position="1"/>
        <end position="27"/>
    </location>
</feature>
<feature type="domain" description="Periplasmic binding protein" evidence="5">
    <location>
        <begin position="61"/>
        <end position="349"/>
    </location>
</feature>
<keyword evidence="7" id="KW-1185">Reference proteome</keyword>
<keyword evidence="3 4" id="KW-0732">Signal</keyword>
<dbReference type="Proteomes" id="UP000606889">
    <property type="component" value="Unassembled WGS sequence"/>
</dbReference>
<proteinExistence type="inferred from homology"/>
<evidence type="ECO:0000256" key="1">
    <source>
        <dbReference type="ARBA" id="ARBA00004196"/>
    </source>
</evidence>
<comment type="caution">
    <text evidence="6">The sequence shown here is derived from an EMBL/GenBank/DDBJ whole genome shotgun (WGS) entry which is preliminary data.</text>
</comment>
<dbReference type="PANTHER" id="PTHR46847:SF1">
    <property type="entry name" value="D-ALLOSE-BINDING PERIPLASMIC PROTEIN-RELATED"/>
    <property type="match status" value="1"/>
</dbReference>
<evidence type="ECO:0000256" key="3">
    <source>
        <dbReference type="ARBA" id="ARBA00022729"/>
    </source>
</evidence>
<evidence type="ECO:0000259" key="5">
    <source>
        <dbReference type="Pfam" id="PF13407"/>
    </source>
</evidence>
<dbReference type="Gene3D" id="3.40.50.2300">
    <property type="match status" value="2"/>
</dbReference>
<dbReference type="InterPro" id="IPR028082">
    <property type="entry name" value="Peripla_BP_I"/>
</dbReference>
<name>A0ABR7EJ56_9FIRM</name>
<dbReference type="PROSITE" id="PS51257">
    <property type="entry name" value="PROKAR_LIPOPROTEIN"/>
    <property type="match status" value="1"/>
</dbReference>
<evidence type="ECO:0000313" key="7">
    <source>
        <dbReference type="Proteomes" id="UP000606889"/>
    </source>
</evidence>
<organism evidence="6 7">
    <name type="scientific">Christensenella tenuis</name>
    <dbReference type="NCBI Taxonomy" id="2763033"/>
    <lineage>
        <taxon>Bacteria</taxon>
        <taxon>Bacillati</taxon>
        <taxon>Bacillota</taxon>
        <taxon>Clostridia</taxon>
        <taxon>Christensenellales</taxon>
        <taxon>Christensenellaceae</taxon>
        <taxon>Christensenella</taxon>
    </lineage>
</organism>
<dbReference type="EMBL" id="JACOON010000007">
    <property type="protein sequence ID" value="MBC5649213.1"/>
    <property type="molecule type" value="Genomic_DNA"/>
</dbReference>
<dbReference type="InterPro" id="IPR025997">
    <property type="entry name" value="SBP_2_dom"/>
</dbReference>
<comment type="subcellular location">
    <subcellularLocation>
        <location evidence="1">Cell envelope</location>
    </subcellularLocation>
</comment>
<feature type="chain" id="PRO_5046578830" evidence="4">
    <location>
        <begin position="28"/>
        <end position="381"/>
    </location>
</feature>
<evidence type="ECO:0000256" key="4">
    <source>
        <dbReference type="SAM" id="SignalP"/>
    </source>
</evidence>
<dbReference type="PANTHER" id="PTHR46847">
    <property type="entry name" value="D-ALLOSE-BINDING PERIPLASMIC PROTEIN-RELATED"/>
    <property type="match status" value="1"/>
</dbReference>
<evidence type="ECO:0000313" key="6">
    <source>
        <dbReference type="EMBL" id="MBC5649213.1"/>
    </source>
</evidence>
<sequence>MKKLLMAVLAVLLCVGLLACAPAQQEAAPAVSESAESSASASEAAEASQPAADGEGKTFKIGFAQKTMDNPFFLALANAIQEEGEKRGWTVSVLDAKNSLETEMANMETFVSQGMDLIFLNTIDSEGAIPEVQAATAAGIPVIELDSGISPDAGVVTTVFSDNRGNGRKVGLYAATCYDEGETISSVILSGDKGNPGGEDRRMGLFCGIIEARAGLTEEEAWVEAEKFNQELTDNGKAFHEAANFEVLGQGWAHWTADDGLPAMEDLLVANPNINCVLGENDNMLIGGMEALRAVDKLEQVQMFAACDGQKEALALIQQGTSYKASGENNPNKVAELGYQIAEEILVEGKDPTSYPEESHTDAVAITPENVDELYDPNAIF</sequence>
<reference evidence="6 7" key="1">
    <citation type="submission" date="2020-08" db="EMBL/GenBank/DDBJ databases">
        <title>Genome public.</title>
        <authorList>
            <person name="Liu C."/>
            <person name="Sun Q."/>
        </authorList>
    </citation>
    <scope>NUCLEOTIDE SEQUENCE [LARGE SCALE GENOMIC DNA]</scope>
    <source>
        <strain evidence="6 7">NSJ-35</strain>
    </source>
</reference>
<dbReference type="Pfam" id="PF13407">
    <property type="entry name" value="Peripla_BP_4"/>
    <property type="match status" value="1"/>
</dbReference>
<dbReference type="RefSeq" id="WP_186858662.1">
    <property type="nucleotide sequence ID" value="NZ_JACOON010000007.1"/>
</dbReference>
<comment type="similarity">
    <text evidence="2">Belongs to the bacterial solute-binding protein 2 family.</text>
</comment>
<dbReference type="SUPFAM" id="SSF53822">
    <property type="entry name" value="Periplasmic binding protein-like I"/>
    <property type="match status" value="1"/>
</dbReference>
<protein>
    <submittedName>
        <fullName evidence="6">Substrate-binding domain-containing protein</fullName>
    </submittedName>
</protein>
<evidence type="ECO:0000256" key="2">
    <source>
        <dbReference type="ARBA" id="ARBA00007639"/>
    </source>
</evidence>
<accession>A0ABR7EJ56</accession>